<name>A0A382MXP2_9ZZZZ</name>
<proteinExistence type="predicted"/>
<gene>
    <name evidence="1" type="ORF">METZ01_LOCUS304965</name>
</gene>
<reference evidence="1" key="1">
    <citation type="submission" date="2018-05" db="EMBL/GenBank/DDBJ databases">
        <authorList>
            <person name="Lanie J.A."/>
            <person name="Ng W.-L."/>
            <person name="Kazmierczak K.M."/>
            <person name="Andrzejewski T.M."/>
            <person name="Davidsen T.M."/>
            <person name="Wayne K.J."/>
            <person name="Tettelin H."/>
            <person name="Glass J.I."/>
            <person name="Rusch D."/>
            <person name="Podicherti R."/>
            <person name="Tsui H.-C.T."/>
            <person name="Winkler M.E."/>
        </authorList>
    </citation>
    <scope>NUCLEOTIDE SEQUENCE</scope>
</reference>
<accession>A0A382MXP2</accession>
<feature type="non-terminal residue" evidence="1">
    <location>
        <position position="55"/>
    </location>
</feature>
<evidence type="ECO:0000313" key="1">
    <source>
        <dbReference type="EMBL" id="SVC52111.1"/>
    </source>
</evidence>
<organism evidence="1">
    <name type="scientific">marine metagenome</name>
    <dbReference type="NCBI Taxonomy" id="408172"/>
    <lineage>
        <taxon>unclassified sequences</taxon>
        <taxon>metagenomes</taxon>
        <taxon>ecological metagenomes</taxon>
    </lineage>
</organism>
<dbReference type="AlphaFoldDB" id="A0A382MXP2"/>
<protein>
    <submittedName>
        <fullName evidence="1">Uncharacterized protein</fullName>
    </submittedName>
</protein>
<sequence length="55" mass="6334">MPRLGRGHDADWGVIWTSELAVCRYNHKGFILTKSATFKIWNPDAEVNHPLSYYA</sequence>
<dbReference type="EMBL" id="UINC01095767">
    <property type="protein sequence ID" value="SVC52111.1"/>
    <property type="molecule type" value="Genomic_DNA"/>
</dbReference>